<protein>
    <submittedName>
        <fullName evidence="5">Amino acid/amide ABC transporter substrate-binding protein (HAAT family)</fullName>
    </submittedName>
</protein>
<dbReference type="Gene3D" id="3.40.50.2300">
    <property type="match status" value="2"/>
</dbReference>
<proteinExistence type="inferred from homology"/>
<keyword evidence="2 3" id="KW-0732">Signal</keyword>
<sequence>MITSTRPRVEYLASTFAALALAASSASYAAEDLKIGMILPMTGPFASYGQQILNGVHLYLSEHGDTVEGRKVQLIIKDDTGVAPEISKRAAQELIVKDKAEILAGFGVTPSAFAVAPLSAQAKIPMVVMNAATSSVTEKSPYVVRTSMSMPQTSAPMATWAAKEGITKVYTLVADYGPGHDAEKQFVKTFTEAGGEIVGEVRVPLQNPDYAPFLQRIKDSKPNAVFLFVPAGEQSVAFLKGFEQRGLRDMGVKIISTGDLTDEDVLDATGETAIGAITSFHYSEAHDSTKNKAYTEAYYKAYPSKRPNFLSVAGYDGMHLIYSALKKTGGDASGDKFISAAKGMEWESPRGPISIDPETRDIVQNIYIRKVEKVDGKLQNVEIDLIPKFKDPSK</sequence>
<evidence type="ECO:0000256" key="2">
    <source>
        <dbReference type="ARBA" id="ARBA00022729"/>
    </source>
</evidence>
<organism evidence="5 6">
    <name type="scientific">Pusillimonas noertemannii</name>
    <dbReference type="NCBI Taxonomy" id="305977"/>
    <lineage>
        <taxon>Bacteria</taxon>
        <taxon>Pseudomonadati</taxon>
        <taxon>Pseudomonadota</taxon>
        <taxon>Betaproteobacteria</taxon>
        <taxon>Burkholderiales</taxon>
        <taxon>Alcaligenaceae</taxon>
        <taxon>Pusillimonas</taxon>
    </lineage>
</organism>
<gene>
    <name evidence="5" type="ORF">C7440_0645</name>
</gene>
<dbReference type="InterPro" id="IPR051010">
    <property type="entry name" value="BCAA_transport"/>
</dbReference>
<dbReference type="PANTHER" id="PTHR30483">
    <property type="entry name" value="LEUCINE-SPECIFIC-BINDING PROTEIN"/>
    <property type="match status" value="1"/>
</dbReference>
<comment type="similarity">
    <text evidence="1">Belongs to the leucine-binding protein family.</text>
</comment>
<comment type="caution">
    <text evidence="5">The sequence shown here is derived from an EMBL/GenBank/DDBJ whole genome shotgun (WGS) entry which is preliminary data.</text>
</comment>
<dbReference type="STRING" id="1231391.GCA_000308195_03267"/>
<evidence type="ECO:0000313" key="6">
    <source>
        <dbReference type="Proteomes" id="UP000246145"/>
    </source>
</evidence>
<keyword evidence="6" id="KW-1185">Reference proteome</keyword>
<dbReference type="InterPro" id="IPR028081">
    <property type="entry name" value="Leu-bd"/>
</dbReference>
<feature type="chain" id="PRO_5015712026" evidence="3">
    <location>
        <begin position="30"/>
        <end position="394"/>
    </location>
</feature>
<dbReference type="InterPro" id="IPR028082">
    <property type="entry name" value="Peripla_BP_I"/>
</dbReference>
<reference evidence="5 6" key="1">
    <citation type="submission" date="2018-04" db="EMBL/GenBank/DDBJ databases">
        <title>Genomic Encyclopedia of Type Strains, Phase IV (KMG-IV): sequencing the most valuable type-strain genomes for metagenomic binning, comparative biology and taxonomic classification.</title>
        <authorList>
            <person name="Goeker M."/>
        </authorList>
    </citation>
    <scope>NUCLEOTIDE SEQUENCE [LARGE SCALE GENOMIC DNA]</scope>
    <source>
        <strain evidence="5 6">DSM 10065</strain>
    </source>
</reference>
<evidence type="ECO:0000256" key="3">
    <source>
        <dbReference type="SAM" id="SignalP"/>
    </source>
</evidence>
<dbReference type="CDD" id="cd20013">
    <property type="entry name" value="PBP1_RPA0985_benzoate-like"/>
    <property type="match status" value="1"/>
</dbReference>
<dbReference type="EMBL" id="QEKO01000001">
    <property type="protein sequence ID" value="PVY68253.1"/>
    <property type="molecule type" value="Genomic_DNA"/>
</dbReference>
<accession>A0A2U1CQT7</accession>
<dbReference type="Pfam" id="PF13458">
    <property type="entry name" value="Peripla_BP_6"/>
    <property type="match status" value="1"/>
</dbReference>
<evidence type="ECO:0000256" key="1">
    <source>
        <dbReference type="ARBA" id="ARBA00010062"/>
    </source>
</evidence>
<name>A0A2U1CQT7_9BURK</name>
<dbReference type="SUPFAM" id="SSF53822">
    <property type="entry name" value="Periplasmic binding protein-like I"/>
    <property type="match status" value="1"/>
</dbReference>
<feature type="signal peptide" evidence="3">
    <location>
        <begin position="1"/>
        <end position="29"/>
    </location>
</feature>
<dbReference type="Proteomes" id="UP000246145">
    <property type="component" value="Unassembled WGS sequence"/>
</dbReference>
<feature type="domain" description="Leucine-binding protein" evidence="4">
    <location>
        <begin position="33"/>
        <end position="372"/>
    </location>
</feature>
<dbReference type="AlphaFoldDB" id="A0A2U1CQT7"/>
<evidence type="ECO:0000259" key="4">
    <source>
        <dbReference type="Pfam" id="PF13458"/>
    </source>
</evidence>
<evidence type="ECO:0000313" key="5">
    <source>
        <dbReference type="EMBL" id="PVY68253.1"/>
    </source>
</evidence>
<dbReference type="PANTHER" id="PTHR30483:SF6">
    <property type="entry name" value="PERIPLASMIC BINDING PROTEIN OF ABC TRANSPORTER FOR NATURAL AMINO ACIDS"/>
    <property type="match status" value="1"/>
</dbReference>